<comment type="caution">
    <text evidence="2">The sequence shown here is derived from an EMBL/GenBank/DDBJ whole genome shotgun (WGS) entry which is preliminary data.</text>
</comment>
<evidence type="ECO:0000313" key="2">
    <source>
        <dbReference type="EMBL" id="NUZ05875.1"/>
    </source>
</evidence>
<feature type="region of interest" description="Disordered" evidence="1">
    <location>
        <begin position="1"/>
        <end position="36"/>
    </location>
</feature>
<sequence>MIPGSDDSSPGVRTRGAAHGLTLVPQTGRRQRSGYRRPRLAFLAAPRRARHQGRPAPLMVARSSYPRLAGWCDG</sequence>
<dbReference type="AlphaFoldDB" id="A0A7Y6NMG2"/>
<keyword evidence="3" id="KW-1185">Reference proteome</keyword>
<name>A0A7Y6NMG2_9BURK</name>
<accession>A0A7Y6NMG2</accession>
<reference evidence="2 3" key="1">
    <citation type="submission" date="2020-06" db="EMBL/GenBank/DDBJ databases">
        <title>Schlegella sp. ID0723 isolated from air conditioner.</title>
        <authorList>
            <person name="Kim D.Y."/>
            <person name="Kim D.-U."/>
        </authorList>
    </citation>
    <scope>NUCLEOTIDE SEQUENCE [LARGE SCALE GENOMIC DNA]</scope>
    <source>
        <strain evidence="2 3">ID0723</strain>
    </source>
</reference>
<proteinExistence type="predicted"/>
<evidence type="ECO:0000313" key="3">
    <source>
        <dbReference type="Proteomes" id="UP000529637"/>
    </source>
</evidence>
<evidence type="ECO:0000256" key="1">
    <source>
        <dbReference type="SAM" id="MobiDB-lite"/>
    </source>
</evidence>
<gene>
    <name evidence="2" type="ORF">HQN59_08865</name>
</gene>
<dbReference type="EMBL" id="JABWMJ010000003">
    <property type="protein sequence ID" value="NUZ05875.1"/>
    <property type="molecule type" value="Genomic_DNA"/>
</dbReference>
<protein>
    <submittedName>
        <fullName evidence="2">Uncharacterized protein</fullName>
    </submittedName>
</protein>
<organism evidence="2 3">
    <name type="scientific">Piscinibacter koreensis</name>
    <dbReference type="NCBI Taxonomy" id="2742824"/>
    <lineage>
        <taxon>Bacteria</taxon>
        <taxon>Pseudomonadati</taxon>
        <taxon>Pseudomonadota</taxon>
        <taxon>Betaproteobacteria</taxon>
        <taxon>Burkholderiales</taxon>
        <taxon>Sphaerotilaceae</taxon>
        <taxon>Piscinibacter</taxon>
    </lineage>
</organism>
<dbReference type="Proteomes" id="UP000529637">
    <property type="component" value="Unassembled WGS sequence"/>
</dbReference>